<accession>E6SWG7</accession>
<dbReference type="KEGG" id="bhl:Bache_2678"/>
<proteinExistence type="predicted"/>
<dbReference type="AlphaFoldDB" id="E6SWG7"/>
<dbReference type="PROSITE" id="PS51257">
    <property type="entry name" value="PROKAR_LIPOPROTEIN"/>
    <property type="match status" value="1"/>
</dbReference>
<dbReference type="EMBL" id="CP002352">
    <property type="protein sequence ID" value="ADV44628.1"/>
    <property type="molecule type" value="Genomic_DNA"/>
</dbReference>
<evidence type="ECO:0008006" key="3">
    <source>
        <dbReference type="Google" id="ProtNLM"/>
    </source>
</evidence>
<keyword evidence="2" id="KW-1185">Reference proteome</keyword>
<reference key="1">
    <citation type="submission" date="2010-11" db="EMBL/GenBank/DDBJ databases">
        <title>The complete genome of Bacteroides helcogenes P 36-108.</title>
        <authorList>
            <consortium name="US DOE Joint Genome Institute (JGI-PGF)"/>
            <person name="Lucas S."/>
            <person name="Copeland A."/>
            <person name="Lapidus A."/>
            <person name="Bruce D."/>
            <person name="Goodwin L."/>
            <person name="Pitluck S."/>
            <person name="Kyrpides N."/>
            <person name="Mavromatis K."/>
            <person name="Ivanova N."/>
            <person name="Zeytun A."/>
            <person name="Brettin T."/>
            <person name="Detter J.C."/>
            <person name="Tapia R."/>
            <person name="Han C."/>
            <person name="Land M."/>
            <person name="Hauser L."/>
            <person name="Markowitz V."/>
            <person name="Cheng J.-F."/>
            <person name="Hugenholtz P."/>
            <person name="Woyke T."/>
            <person name="Wu D."/>
            <person name="Gronow S."/>
            <person name="Wellnitz S."/>
            <person name="Brambilla E."/>
            <person name="Klenk H.-P."/>
            <person name="Eisen J.A."/>
        </authorList>
    </citation>
    <scope>NUCLEOTIDE SEQUENCE</scope>
    <source>
        <strain>P 36-108</strain>
    </source>
</reference>
<dbReference type="eggNOG" id="ENOG5032SU6">
    <property type="taxonomic scope" value="Bacteria"/>
</dbReference>
<evidence type="ECO:0000313" key="2">
    <source>
        <dbReference type="Proteomes" id="UP000008630"/>
    </source>
</evidence>
<protein>
    <recommendedName>
        <fullName evidence="3">Lipoprotein</fullName>
    </recommendedName>
</protein>
<dbReference type="STRING" id="693979.Bache_2678"/>
<name>E6SWG7_BACT6</name>
<reference evidence="1 2" key="2">
    <citation type="journal article" date="2011" name="Stand. Genomic Sci.">
        <title>Complete genome sequence of Bacteroides helcogenes type strain (P 36-108).</title>
        <authorList>
            <person name="Pati A."/>
            <person name="Gronow S."/>
            <person name="Zeytun A."/>
            <person name="Lapidus A."/>
            <person name="Nolan M."/>
            <person name="Hammon N."/>
            <person name="Deshpande S."/>
            <person name="Cheng J.F."/>
            <person name="Tapia R."/>
            <person name="Han C."/>
            <person name="Goodwin L."/>
            <person name="Pitluck S."/>
            <person name="Liolios K."/>
            <person name="Pagani I."/>
            <person name="Ivanova N."/>
            <person name="Mavromatis K."/>
            <person name="Chen A."/>
            <person name="Palaniappan K."/>
            <person name="Land M."/>
            <person name="Hauser L."/>
            <person name="Chang Y.J."/>
            <person name="Jeffries C.D."/>
            <person name="Detter J.C."/>
            <person name="Brambilla E."/>
            <person name="Rohde M."/>
            <person name="Goker M."/>
            <person name="Woyke T."/>
            <person name="Bristow J."/>
            <person name="Eisen J.A."/>
            <person name="Markowitz V."/>
            <person name="Hugenholtz P."/>
            <person name="Kyrpides N.C."/>
            <person name="Klenk H.P."/>
            <person name="Lucas S."/>
        </authorList>
    </citation>
    <scope>NUCLEOTIDE SEQUENCE [LARGE SCALE GENOMIC DNA]</scope>
    <source>
        <strain evidence="2">ATCC 35417 / DSM 20613 / JCM 6297 / CCUG 15421 / P 36-108</strain>
    </source>
</reference>
<sequence length="133" mass="15053">MALLFKIYIMGKIITIIMAMLLCGCSSVKHYGVFQYDNGNDPIRDGMYRIVDKRGCIRHADGNGKTVIKPRFAFGFPFEEGKAKVTNKGEMKEVPGSGGEYHSWESDESIRHWGAVRMKPHCSMLLACWLIFT</sequence>
<organism evidence="1 2">
    <name type="scientific">Bacteroides helcogenes (strain ATCC 35417 / DSM 20613 / JCM 6297 / CCUG 15421 / P 36-108)</name>
    <dbReference type="NCBI Taxonomy" id="693979"/>
    <lineage>
        <taxon>Bacteria</taxon>
        <taxon>Pseudomonadati</taxon>
        <taxon>Bacteroidota</taxon>
        <taxon>Bacteroidia</taxon>
        <taxon>Bacteroidales</taxon>
        <taxon>Bacteroidaceae</taxon>
        <taxon>Bacteroides</taxon>
    </lineage>
</organism>
<gene>
    <name evidence="1" type="ordered locus">Bache_2678</name>
</gene>
<evidence type="ECO:0000313" key="1">
    <source>
        <dbReference type="EMBL" id="ADV44628.1"/>
    </source>
</evidence>
<dbReference type="HOGENOM" id="CLU_1902524_0_0_10"/>
<dbReference type="Proteomes" id="UP000008630">
    <property type="component" value="Chromosome"/>
</dbReference>